<keyword evidence="1" id="KW-1133">Transmembrane helix</keyword>
<accession>A0AB33BI91</accession>
<protein>
    <submittedName>
        <fullName evidence="2">Uncharacterized protein</fullName>
    </submittedName>
</protein>
<gene>
    <name evidence="2" type="ORF">IEC338SC_3081</name>
</gene>
<name>A0AB33BI91_ACIPI</name>
<evidence type="ECO:0000256" key="1">
    <source>
        <dbReference type="SAM" id="Phobius"/>
    </source>
</evidence>
<dbReference type="Proteomes" id="UP000076152">
    <property type="component" value="Chromosome"/>
</dbReference>
<dbReference type="EMBL" id="CP015145">
    <property type="protein sequence ID" value="AMX20195.1"/>
    <property type="molecule type" value="Genomic_DNA"/>
</dbReference>
<reference evidence="2 3" key="1">
    <citation type="submission" date="2016-04" db="EMBL/GenBank/DDBJ databases">
        <title>Complete genome sequencing of OXA-72 bearing Acinetobacter pittii strain IEC338SC.</title>
        <authorList>
            <person name="Brasiliense D.M."/>
            <person name="Lima K.V."/>
            <person name="Souza C.O."/>
            <person name="Dutra L.G."/>
            <person name="Mamizuka E.M."/>
            <person name="Perez-Chaparro P.J."/>
            <person name="McCulloch J.A."/>
        </authorList>
    </citation>
    <scope>NUCLEOTIDE SEQUENCE [LARGE SCALE GENOMIC DNA]</scope>
    <source>
        <strain evidence="2 3">IEC338SC</strain>
    </source>
</reference>
<proteinExistence type="predicted"/>
<evidence type="ECO:0000313" key="3">
    <source>
        <dbReference type="Proteomes" id="UP000076152"/>
    </source>
</evidence>
<organism evidence="2 3">
    <name type="scientific">Acinetobacter pittii</name>
    <name type="common">Acinetobacter genomosp. 3</name>
    <dbReference type="NCBI Taxonomy" id="48296"/>
    <lineage>
        <taxon>Bacteria</taxon>
        <taxon>Pseudomonadati</taxon>
        <taxon>Pseudomonadota</taxon>
        <taxon>Gammaproteobacteria</taxon>
        <taxon>Moraxellales</taxon>
        <taxon>Moraxellaceae</taxon>
        <taxon>Acinetobacter</taxon>
        <taxon>Acinetobacter calcoaceticus/baumannii complex</taxon>
    </lineage>
</organism>
<keyword evidence="1" id="KW-0812">Transmembrane</keyword>
<evidence type="ECO:0000313" key="2">
    <source>
        <dbReference type="EMBL" id="AMX20195.1"/>
    </source>
</evidence>
<dbReference type="RefSeq" id="WP_063099291.1">
    <property type="nucleotide sequence ID" value="NZ_CP015145.1"/>
</dbReference>
<sequence length="80" mass="9441">MRKFKSEVIATLKDFKDLYKHDWHELGESMQFYKQAFRDFAYATKLLLLCVLGVVCWVVAPFLIPVAILIRYFRKGASHE</sequence>
<keyword evidence="1" id="KW-0472">Membrane</keyword>
<dbReference type="AlphaFoldDB" id="A0AB33BI91"/>
<feature type="transmembrane region" description="Helical" evidence="1">
    <location>
        <begin position="46"/>
        <end position="70"/>
    </location>
</feature>